<dbReference type="AlphaFoldDB" id="A0A848K5B6"/>
<evidence type="ECO:0000256" key="1">
    <source>
        <dbReference type="SAM" id="Phobius"/>
    </source>
</evidence>
<name>A0A848K5B6_9NOCA</name>
<feature type="transmembrane region" description="Helical" evidence="1">
    <location>
        <begin position="21"/>
        <end position="43"/>
    </location>
</feature>
<dbReference type="PANTHER" id="PTHR35791:SF1">
    <property type="entry name" value="UPF0754 MEMBRANE PROTEIN YHEB"/>
    <property type="match status" value="1"/>
</dbReference>
<dbReference type="PANTHER" id="PTHR35791">
    <property type="entry name" value="UPF0754 MEMBRANE PROTEIN YHEB"/>
    <property type="match status" value="1"/>
</dbReference>
<keyword evidence="3" id="KW-1185">Reference proteome</keyword>
<feature type="transmembrane region" description="Helical" evidence="1">
    <location>
        <begin position="199"/>
        <end position="222"/>
    </location>
</feature>
<organism evidence="2 3">
    <name type="scientific">Antrihabitans stalactiti</name>
    <dbReference type="NCBI Taxonomy" id="2584121"/>
    <lineage>
        <taxon>Bacteria</taxon>
        <taxon>Bacillati</taxon>
        <taxon>Actinomycetota</taxon>
        <taxon>Actinomycetes</taxon>
        <taxon>Mycobacteriales</taxon>
        <taxon>Nocardiaceae</taxon>
        <taxon>Antrihabitans</taxon>
    </lineage>
</organism>
<evidence type="ECO:0000313" key="2">
    <source>
        <dbReference type="EMBL" id="NMN94285.1"/>
    </source>
</evidence>
<dbReference type="RefSeq" id="WP_169584954.1">
    <property type="nucleotide sequence ID" value="NZ_VCQU01000001.1"/>
</dbReference>
<reference evidence="2 3" key="1">
    <citation type="submission" date="2019-05" db="EMBL/GenBank/DDBJ databases">
        <authorList>
            <person name="Lee S.D."/>
        </authorList>
    </citation>
    <scope>NUCLEOTIDE SEQUENCE [LARGE SCALE GENOMIC DNA]</scope>
    <source>
        <strain evidence="2 3">YC2-7</strain>
    </source>
</reference>
<evidence type="ECO:0000313" key="3">
    <source>
        <dbReference type="Proteomes" id="UP000535543"/>
    </source>
</evidence>
<keyword evidence="1" id="KW-0812">Transmembrane</keyword>
<dbReference type="Proteomes" id="UP000535543">
    <property type="component" value="Unassembled WGS sequence"/>
</dbReference>
<accession>A0A848K5B6</accession>
<protein>
    <submittedName>
        <fullName evidence="2">DUF445 domain-containing protein</fullName>
    </submittedName>
</protein>
<feature type="transmembrane region" description="Helical" evidence="1">
    <location>
        <begin position="228"/>
        <end position="248"/>
    </location>
</feature>
<reference evidence="2 3" key="2">
    <citation type="submission" date="2020-06" db="EMBL/GenBank/DDBJ databases">
        <title>Antribacter stalactiti gen. nov., sp. nov., a new member of the family Nacardiaceae isolated from a cave.</title>
        <authorList>
            <person name="Kim I.S."/>
        </authorList>
    </citation>
    <scope>NUCLEOTIDE SEQUENCE [LARGE SCALE GENOMIC DNA]</scope>
    <source>
        <strain evidence="2 3">YC2-7</strain>
    </source>
</reference>
<dbReference type="EMBL" id="VCQU01000001">
    <property type="protein sequence ID" value="NMN94285.1"/>
    <property type="molecule type" value="Genomic_DNA"/>
</dbReference>
<comment type="caution">
    <text evidence="2">The sequence shown here is derived from an EMBL/GenBank/DDBJ whole genome shotgun (WGS) entry which is preliminary data.</text>
</comment>
<proteinExistence type="predicted"/>
<keyword evidence="1" id="KW-0472">Membrane</keyword>
<gene>
    <name evidence="2" type="ORF">FGL95_04435</name>
</gene>
<sequence>MIDVVALRNWSEITADFQLNWYVYLSMPLIAAFIGYTTKLLAIEMIFRPLNFRGVRLGPIPLGWQGVLPAMAGRIAAIAVDVLVPKVIDPRELADKLDMGRLITDLRGPLNAVVEEMVDDIAREIQPALWEMMPAEARRLVSARVLAEAPKYLDRMMADVKRDFEEVVDIKDVVVTALTRDKALLVRLVRKISAPEFRFMANSGIYFGAAIGVIQMLCWAVVHDPIIMPIFGLACGFVTDWIALNMIFRPHNPRKFFGVFEFQGLFIKRRREIARDYAGLIADEILTPANVLEIVLAGPTSNNLFLMVQRHVATAIDEQLSIAKPLAVLAVGGLQLRNPLKALDILQVGSEEFQKMKVLVAQKAFDMAPQSIKHVEQYATDVIDVKTSVLAKLDNLTNEEFEHLLRPIIKEQEPIVIACGALLGFAVGELQVLFVEAVSRLP</sequence>
<keyword evidence="1" id="KW-1133">Transmembrane helix</keyword>